<reference evidence="4 5" key="1">
    <citation type="submission" date="2020-10" db="EMBL/GenBank/DDBJ databases">
        <title>Connecting structure to function with the recovery of over 1000 high-quality activated sludge metagenome-assembled genomes encoding full-length rRNA genes using long-read sequencing.</title>
        <authorList>
            <person name="Singleton C.M."/>
            <person name="Petriglieri F."/>
            <person name="Kristensen J.M."/>
            <person name="Kirkegaard R.H."/>
            <person name="Michaelsen T.Y."/>
            <person name="Andersen M.H."/>
            <person name="Karst S.M."/>
            <person name="Dueholm M.S."/>
            <person name="Nielsen P.H."/>
            <person name="Albertsen M."/>
        </authorList>
    </citation>
    <scope>NUCLEOTIDE SEQUENCE [LARGE SCALE GENOMIC DNA]</scope>
    <source>
        <strain evidence="4">EsbW_18-Q3-R4-48_BATAC.463</strain>
    </source>
</reference>
<sequence length="133" mass="14438">MGGGSGLSDFTKLHLRDALKELPTFHGALAFDGDQAIGLINCFTGFSTFSAKPLLNIHDVVVHADWRGKGVGQQLLQWAEDRARQLGCCKLTLEVLSNNQRAMAAYQSAGYAPYMLDPAAGNALLLQKYLLEL</sequence>
<evidence type="ECO:0000313" key="4">
    <source>
        <dbReference type="EMBL" id="MBK7416652.1"/>
    </source>
</evidence>
<evidence type="ECO:0000259" key="3">
    <source>
        <dbReference type="PROSITE" id="PS51186"/>
    </source>
</evidence>
<evidence type="ECO:0000313" key="5">
    <source>
        <dbReference type="Proteomes" id="UP000739411"/>
    </source>
</evidence>
<proteinExistence type="predicted"/>
<dbReference type="EMBL" id="JADJMS010000046">
    <property type="protein sequence ID" value="MBK7416652.1"/>
    <property type="molecule type" value="Genomic_DNA"/>
</dbReference>
<dbReference type="Gene3D" id="3.40.630.30">
    <property type="match status" value="1"/>
</dbReference>
<evidence type="ECO:0000256" key="2">
    <source>
        <dbReference type="ARBA" id="ARBA00023315"/>
    </source>
</evidence>
<dbReference type="AlphaFoldDB" id="A0A935K6V1"/>
<comment type="caution">
    <text evidence="4">The sequence shown here is derived from an EMBL/GenBank/DDBJ whole genome shotgun (WGS) entry which is preliminary data.</text>
</comment>
<keyword evidence="2" id="KW-0012">Acyltransferase</keyword>
<dbReference type="GO" id="GO:0016747">
    <property type="term" value="F:acyltransferase activity, transferring groups other than amino-acyl groups"/>
    <property type="evidence" value="ECO:0007669"/>
    <property type="project" value="InterPro"/>
</dbReference>
<dbReference type="InterPro" id="IPR000182">
    <property type="entry name" value="GNAT_dom"/>
</dbReference>
<evidence type="ECO:0000256" key="1">
    <source>
        <dbReference type="ARBA" id="ARBA00022679"/>
    </source>
</evidence>
<accession>A0A935K6V1</accession>
<dbReference type="InterPro" id="IPR050832">
    <property type="entry name" value="Bact_Acetyltransf"/>
</dbReference>
<organism evidence="4 5">
    <name type="scientific">Candidatus Dechloromonas phosphorivorans</name>
    <dbReference type="NCBI Taxonomy" id="2899244"/>
    <lineage>
        <taxon>Bacteria</taxon>
        <taxon>Pseudomonadati</taxon>
        <taxon>Pseudomonadota</taxon>
        <taxon>Betaproteobacteria</taxon>
        <taxon>Rhodocyclales</taxon>
        <taxon>Azonexaceae</taxon>
        <taxon>Dechloromonas</taxon>
    </lineage>
</organism>
<dbReference type="PROSITE" id="PS51186">
    <property type="entry name" value="GNAT"/>
    <property type="match status" value="1"/>
</dbReference>
<dbReference type="Pfam" id="PF00583">
    <property type="entry name" value="Acetyltransf_1"/>
    <property type="match status" value="1"/>
</dbReference>
<keyword evidence="1" id="KW-0808">Transferase</keyword>
<dbReference type="SUPFAM" id="SSF55729">
    <property type="entry name" value="Acyl-CoA N-acyltransferases (Nat)"/>
    <property type="match status" value="1"/>
</dbReference>
<protein>
    <submittedName>
        <fullName evidence="4">GNAT family N-acetyltransferase</fullName>
    </submittedName>
</protein>
<name>A0A935K6V1_9RHOO</name>
<dbReference type="Proteomes" id="UP000739411">
    <property type="component" value="Unassembled WGS sequence"/>
</dbReference>
<dbReference type="PANTHER" id="PTHR43877">
    <property type="entry name" value="AMINOALKYLPHOSPHONATE N-ACETYLTRANSFERASE-RELATED-RELATED"/>
    <property type="match status" value="1"/>
</dbReference>
<gene>
    <name evidence="4" type="ORF">IPJ38_17675</name>
</gene>
<feature type="domain" description="N-acetyltransferase" evidence="3">
    <location>
        <begin position="1"/>
        <end position="131"/>
    </location>
</feature>
<dbReference type="CDD" id="cd04301">
    <property type="entry name" value="NAT_SF"/>
    <property type="match status" value="1"/>
</dbReference>
<dbReference type="InterPro" id="IPR016181">
    <property type="entry name" value="Acyl_CoA_acyltransferase"/>
</dbReference>